<keyword evidence="8" id="KW-1185">Reference proteome</keyword>
<dbReference type="Proteomes" id="UP001164459">
    <property type="component" value="Chromosome"/>
</dbReference>
<proteinExistence type="predicted"/>
<name>A0ABY7HDE8_9BACT</name>
<evidence type="ECO:0000313" key="7">
    <source>
        <dbReference type="EMBL" id="WAS97115.1"/>
    </source>
</evidence>
<evidence type="ECO:0000259" key="6">
    <source>
        <dbReference type="PROSITE" id="PS50977"/>
    </source>
</evidence>
<dbReference type="Pfam" id="PF00440">
    <property type="entry name" value="TetR_N"/>
    <property type="match status" value="1"/>
</dbReference>
<keyword evidence="1" id="KW-0805">Transcription regulation</keyword>
<evidence type="ECO:0000256" key="5">
    <source>
        <dbReference type="SAM" id="MobiDB-lite"/>
    </source>
</evidence>
<dbReference type="InterPro" id="IPR009057">
    <property type="entry name" value="Homeodomain-like_sf"/>
</dbReference>
<keyword evidence="3" id="KW-0804">Transcription</keyword>
<feature type="compositionally biased region" description="Low complexity" evidence="5">
    <location>
        <begin position="9"/>
        <end position="23"/>
    </location>
</feature>
<feature type="domain" description="HTH tetR-type" evidence="6">
    <location>
        <begin position="37"/>
        <end position="97"/>
    </location>
</feature>
<evidence type="ECO:0000313" key="8">
    <source>
        <dbReference type="Proteomes" id="UP001164459"/>
    </source>
</evidence>
<dbReference type="PANTHER" id="PTHR30055">
    <property type="entry name" value="HTH-TYPE TRANSCRIPTIONAL REGULATOR RUTR"/>
    <property type="match status" value="1"/>
</dbReference>
<dbReference type="PROSITE" id="PS50977">
    <property type="entry name" value="HTH_TETR_2"/>
    <property type="match status" value="1"/>
</dbReference>
<dbReference type="RefSeq" id="WP_269039479.1">
    <property type="nucleotide sequence ID" value="NZ_CP114040.1"/>
</dbReference>
<feature type="region of interest" description="Disordered" evidence="5">
    <location>
        <begin position="1"/>
        <end position="38"/>
    </location>
</feature>
<gene>
    <name evidence="7" type="ORF">O0S08_13285</name>
</gene>
<dbReference type="SUPFAM" id="SSF46689">
    <property type="entry name" value="Homeodomain-like"/>
    <property type="match status" value="1"/>
</dbReference>
<reference evidence="7" key="1">
    <citation type="submission" date="2022-11" db="EMBL/GenBank/DDBJ databases">
        <title>Minimal conservation of predation-associated metabolite biosynthetic gene clusters underscores biosynthetic potential of Myxococcota including descriptions for ten novel species: Archangium lansinium sp. nov., Myxococcus landrumus sp. nov., Nannocystis bai.</title>
        <authorList>
            <person name="Ahearne A."/>
            <person name="Stevens C."/>
            <person name="Dowd S."/>
        </authorList>
    </citation>
    <scope>NUCLEOTIDE SEQUENCE</scope>
    <source>
        <strain evidence="7">Fl3</strain>
    </source>
</reference>
<dbReference type="EMBL" id="CP114040">
    <property type="protein sequence ID" value="WAS97115.1"/>
    <property type="molecule type" value="Genomic_DNA"/>
</dbReference>
<evidence type="ECO:0000256" key="2">
    <source>
        <dbReference type="ARBA" id="ARBA00023125"/>
    </source>
</evidence>
<keyword evidence="2 4" id="KW-0238">DNA-binding</keyword>
<organism evidence="7 8">
    <name type="scientific">Nannocystis punicea</name>
    <dbReference type="NCBI Taxonomy" id="2995304"/>
    <lineage>
        <taxon>Bacteria</taxon>
        <taxon>Pseudomonadati</taxon>
        <taxon>Myxococcota</taxon>
        <taxon>Polyangia</taxon>
        <taxon>Nannocystales</taxon>
        <taxon>Nannocystaceae</taxon>
        <taxon>Nannocystis</taxon>
    </lineage>
</organism>
<evidence type="ECO:0000256" key="1">
    <source>
        <dbReference type="ARBA" id="ARBA00023015"/>
    </source>
</evidence>
<protein>
    <submittedName>
        <fullName evidence="7">Helix-turn-helix domain containing protein</fullName>
    </submittedName>
</protein>
<feature type="DNA-binding region" description="H-T-H motif" evidence="4">
    <location>
        <begin position="60"/>
        <end position="79"/>
    </location>
</feature>
<evidence type="ECO:0000256" key="3">
    <source>
        <dbReference type="ARBA" id="ARBA00023163"/>
    </source>
</evidence>
<dbReference type="Gene3D" id="1.10.357.10">
    <property type="entry name" value="Tetracycline Repressor, domain 2"/>
    <property type="match status" value="1"/>
</dbReference>
<dbReference type="InterPro" id="IPR001647">
    <property type="entry name" value="HTH_TetR"/>
</dbReference>
<accession>A0ABY7HDE8</accession>
<dbReference type="PRINTS" id="PR00455">
    <property type="entry name" value="HTHTETR"/>
</dbReference>
<dbReference type="PANTHER" id="PTHR30055:SF234">
    <property type="entry name" value="HTH-TYPE TRANSCRIPTIONAL REGULATOR BETI"/>
    <property type="match status" value="1"/>
</dbReference>
<evidence type="ECO:0000256" key="4">
    <source>
        <dbReference type="PROSITE-ProRule" id="PRU00335"/>
    </source>
</evidence>
<dbReference type="InterPro" id="IPR050109">
    <property type="entry name" value="HTH-type_TetR-like_transc_reg"/>
</dbReference>
<sequence length="245" mass="27648">MARRPPSAPTSAARPRAGRRASAVGGTEPLPQVPPATGRHREILEAAMELIAERGYHGASLRELARRVGMQQPSLYHYFRTKEEMVEQIIVTFYGDMAAGGAEVVAVTELEQIPRVVARYVKRLYESRTHPLFVRCMFSIARLNPRFGRLNRAIFVDDLTVKASLGLRRFIDRGELTETEALDLTRLMTFATGFRLMEEKVLFDERPLGPDVDRYLDFCADACELWIRELKRRKGIPGRSGLTGG</sequence>